<dbReference type="PANTHER" id="PTHR43447">
    <property type="entry name" value="ALPHA-AMYLASE"/>
    <property type="match status" value="1"/>
</dbReference>
<reference evidence="6" key="2">
    <citation type="submission" date="2022-01" db="EMBL/GenBank/DDBJ databases">
        <authorList>
            <person name="Hirooka S."/>
            <person name="Miyagishima S.Y."/>
        </authorList>
    </citation>
    <scope>NUCLEOTIDE SEQUENCE</scope>
    <source>
        <strain evidence="6">NBRC 102759</strain>
    </source>
</reference>
<dbReference type="Proteomes" id="UP001061958">
    <property type="component" value="Unassembled WGS sequence"/>
</dbReference>
<sequence>MDQSVIASLIVPTDSTQVILLQAHPKNITTDHSFYEQVVFKEESLHDISRGGFTSVWLPPPSKSVQLEGYLPGALYDLDSFYGTRVVLERLVQLFKERGLQVWIDWPLKRRCLREQDPTARNHMFVTKPIWTVDCLKYAPFPHRTTTTSGYPKFWMGSTSFHGLDTTIPVDLNNNKVRQDLLQWADWLESQLNVDGMVCDGVQMEDIPFLLEWTKHEESRWKTISPQPMLSVSSSPTLEEEEEEKKEWREPFIYSPKAKDYLSIAHVKVEYSLDSDGRLSYDQSGATEQLVEFIQSTQRNYAVIDTVNRAILEAAVLFQEYWRLIDKEARVVGLLGRVSDRAITVLNVVDLLANMNTHEYMDTSMGGWMICQTQRCDFPDAHILKGYAYLLTHPGIPCIHWDHYFDDRWRQGIEELIQVRKGCHIHASSRVYIESACGEYYAAFVDRQVAVKIGKGDWHPNGPFWKLCTFGWEYAVWKRV</sequence>
<dbReference type="SMART" id="SM00810">
    <property type="entry name" value="Alpha-amyl_C2"/>
    <property type="match status" value="1"/>
</dbReference>
<keyword evidence="3" id="KW-0326">Glycosidase</keyword>
<evidence type="ECO:0000256" key="2">
    <source>
        <dbReference type="ARBA" id="ARBA00022801"/>
    </source>
</evidence>
<dbReference type="SMART" id="SM00642">
    <property type="entry name" value="Aamy"/>
    <property type="match status" value="1"/>
</dbReference>
<dbReference type="InterPro" id="IPR017853">
    <property type="entry name" value="GH"/>
</dbReference>
<evidence type="ECO:0008006" key="8">
    <source>
        <dbReference type="Google" id="ProtNLM"/>
    </source>
</evidence>
<evidence type="ECO:0000259" key="4">
    <source>
        <dbReference type="SMART" id="SM00642"/>
    </source>
</evidence>
<dbReference type="SUPFAM" id="SSF51445">
    <property type="entry name" value="(Trans)glycosidases"/>
    <property type="match status" value="1"/>
</dbReference>
<dbReference type="GO" id="GO:0005509">
    <property type="term" value="F:calcium ion binding"/>
    <property type="evidence" value="ECO:0007669"/>
    <property type="project" value="InterPro"/>
</dbReference>
<dbReference type="Gene3D" id="3.20.20.80">
    <property type="entry name" value="Glycosidases"/>
    <property type="match status" value="2"/>
</dbReference>
<organism evidence="6 7">
    <name type="scientific">Galdieria partita</name>
    <dbReference type="NCBI Taxonomy" id="83374"/>
    <lineage>
        <taxon>Eukaryota</taxon>
        <taxon>Rhodophyta</taxon>
        <taxon>Bangiophyceae</taxon>
        <taxon>Galdieriales</taxon>
        <taxon>Galdieriaceae</taxon>
        <taxon>Galdieria</taxon>
    </lineage>
</organism>
<dbReference type="EMBL" id="BQMJ01000002">
    <property type="protein sequence ID" value="GJQ08533.1"/>
    <property type="molecule type" value="Genomic_DNA"/>
</dbReference>
<comment type="caution">
    <text evidence="6">The sequence shown here is derived from an EMBL/GenBank/DDBJ whole genome shotgun (WGS) entry which is preliminary data.</text>
</comment>
<dbReference type="Gene3D" id="2.60.40.1180">
    <property type="entry name" value="Golgi alpha-mannosidase II"/>
    <property type="match status" value="1"/>
</dbReference>
<dbReference type="Pfam" id="PF07821">
    <property type="entry name" value="Alpha-amyl_C2"/>
    <property type="match status" value="1"/>
</dbReference>
<protein>
    <recommendedName>
        <fullName evidence="8">Alpha-amylase</fullName>
    </recommendedName>
</protein>
<feature type="domain" description="Alpha-amylase C-terminal beta-sheet" evidence="5">
    <location>
        <begin position="421"/>
        <end position="479"/>
    </location>
</feature>
<name>A0A9C7PQ57_9RHOD</name>
<dbReference type="GO" id="GO:0005975">
    <property type="term" value="P:carbohydrate metabolic process"/>
    <property type="evidence" value="ECO:0007669"/>
    <property type="project" value="InterPro"/>
</dbReference>
<dbReference type="InterPro" id="IPR013780">
    <property type="entry name" value="Glyco_hydro_b"/>
</dbReference>
<proteinExistence type="inferred from homology"/>
<evidence type="ECO:0000256" key="3">
    <source>
        <dbReference type="ARBA" id="ARBA00023295"/>
    </source>
</evidence>
<feature type="domain" description="Glycosyl hydrolase family 13 catalytic" evidence="4">
    <location>
        <begin position="27"/>
        <end position="420"/>
    </location>
</feature>
<reference evidence="6" key="1">
    <citation type="journal article" date="2022" name="Proc. Natl. Acad. Sci. U.S.A.">
        <title>Life cycle and functional genomics of the unicellular red alga Galdieria for elucidating algal and plant evolution and industrial use.</title>
        <authorList>
            <person name="Hirooka S."/>
            <person name="Itabashi T."/>
            <person name="Ichinose T.M."/>
            <person name="Onuma R."/>
            <person name="Fujiwara T."/>
            <person name="Yamashita S."/>
            <person name="Jong L.W."/>
            <person name="Tomita R."/>
            <person name="Iwane A.H."/>
            <person name="Miyagishima S.Y."/>
        </authorList>
    </citation>
    <scope>NUCLEOTIDE SEQUENCE</scope>
    <source>
        <strain evidence="6">NBRC 102759</strain>
    </source>
</reference>
<dbReference type="InterPro" id="IPR012850">
    <property type="entry name" value="A-amylase_bs_C"/>
</dbReference>
<keyword evidence="2" id="KW-0378">Hydrolase</keyword>
<accession>A0A9C7PQ57</accession>
<evidence type="ECO:0000313" key="6">
    <source>
        <dbReference type="EMBL" id="GJQ08533.1"/>
    </source>
</evidence>
<evidence type="ECO:0000256" key="1">
    <source>
        <dbReference type="ARBA" id="ARBA00008061"/>
    </source>
</evidence>
<evidence type="ECO:0000313" key="7">
    <source>
        <dbReference type="Proteomes" id="UP001061958"/>
    </source>
</evidence>
<keyword evidence="7" id="KW-1185">Reference proteome</keyword>
<dbReference type="GO" id="GO:0004556">
    <property type="term" value="F:alpha-amylase activity"/>
    <property type="evidence" value="ECO:0007669"/>
    <property type="project" value="InterPro"/>
</dbReference>
<dbReference type="SUPFAM" id="SSF51011">
    <property type="entry name" value="Glycosyl hydrolase domain"/>
    <property type="match status" value="1"/>
</dbReference>
<comment type="similarity">
    <text evidence="1">Belongs to the glycosyl hydrolase 13 family.</text>
</comment>
<dbReference type="OrthoDB" id="550577at2759"/>
<dbReference type="InterPro" id="IPR006047">
    <property type="entry name" value="GH13_cat_dom"/>
</dbReference>
<dbReference type="AlphaFoldDB" id="A0A9C7PQ57"/>
<evidence type="ECO:0000259" key="5">
    <source>
        <dbReference type="SMART" id="SM00810"/>
    </source>
</evidence>
<gene>
    <name evidence="6" type="ORF">GpartN1_g324.t1</name>
</gene>